<dbReference type="AlphaFoldDB" id="A0A0M3JKL1"/>
<evidence type="ECO:0000313" key="1">
    <source>
        <dbReference type="WBParaSite" id="ASIM_0000818501-mRNA-1"/>
    </source>
</evidence>
<dbReference type="WBParaSite" id="ASIM_0000818501-mRNA-1">
    <property type="protein sequence ID" value="ASIM_0000818501-mRNA-1"/>
    <property type="gene ID" value="ASIM_0000818501"/>
</dbReference>
<sequence>LAMCYAKYGSARCMQWLELCKITPDRWLTLSSADRACMKKRNCLI</sequence>
<organism evidence="1">
    <name type="scientific">Anisakis simplex</name>
    <name type="common">Herring worm</name>
    <dbReference type="NCBI Taxonomy" id="6269"/>
    <lineage>
        <taxon>Eukaryota</taxon>
        <taxon>Metazoa</taxon>
        <taxon>Ecdysozoa</taxon>
        <taxon>Nematoda</taxon>
        <taxon>Chromadorea</taxon>
        <taxon>Rhabditida</taxon>
        <taxon>Spirurina</taxon>
        <taxon>Ascaridomorpha</taxon>
        <taxon>Ascaridoidea</taxon>
        <taxon>Anisakidae</taxon>
        <taxon>Anisakis</taxon>
        <taxon>Anisakis simplex complex</taxon>
    </lineage>
</organism>
<reference evidence="1" key="1">
    <citation type="submission" date="2017-02" db="UniProtKB">
        <authorList>
            <consortium name="WormBaseParasite"/>
        </authorList>
    </citation>
    <scope>IDENTIFICATION</scope>
</reference>
<proteinExistence type="predicted"/>
<name>A0A0M3JKL1_ANISI</name>
<protein>
    <submittedName>
        <fullName evidence="1">Ribulose-1,5-bisphosphate carboxylase/oxygenase large subunit</fullName>
    </submittedName>
</protein>
<accession>A0A0M3JKL1</accession>